<dbReference type="GO" id="GO:0016740">
    <property type="term" value="F:transferase activity"/>
    <property type="evidence" value="ECO:0007669"/>
    <property type="project" value="UniProtKB-KW"/>
</dbReference>
<evidence type="ECO:0000259" key="3">
    <source>
        <dbReference type="Pfam" id="PF00535"/>
    </source>
</evidence>
<dbReference type="InterPro" id="IPR029044">
    <property type="entry name" value="Nucleotide-diphossugar_trans"/>
</dbReference>
<dbReference type="InterPro" id="IPR050834">
    <property type="entry name" value="Glycosyltransf_2"/>
</dbReference>
<gene>
    <name evidence="4" type="ORF">FC62_GL001567</name>
</gene>
<comment type="caution">
    <text evidence="4">The sequence shown here is derived from an EMBL/GenBank/DDBJ whole genome shotgun (WGS) entry which is preliminary data.</text>
</comment>
<proteinExistence type="inferred from homology"/>
<dbReference type="PANTHER" id="PTHR43685">
    <property type="entry name" value="GLYCOSYLTRANSFERASE"/>
    <property type="match status" value="1"/>
</dbReference>
<dbReference type="RefSeq" id="WP_056946898.1">
    <property type="nucleotide sequence ID" value="NZ_AZCV01000009.1"/>
</dbReference>
<feature type="transmembrane region" description="Helical" evidence="2">
    <location>
        <begin position="37"/>
        <end position="56"/>
    </location>
</feature>
<dbReference type="SUPFAM" id="SSF53448">
    <property type="entry name" value="Nucleotide-diphospho-sugar transferases"/>
    <property type="match status" value="1"/>
</dbReference>
<feature type="transmembrane region" description="Helical" evidence="2">
    <location>
        <begin position="225"/>
        <end position="243"/>
    </location>
</feature>
<reference evidence="4 5" key="1">
    <citation type="journal article" date="2015" name="Genome Announc.">
        <title>Expanding the biotechnology potential of lactobacilli through comparative genomics of 213 strains and associated genera.</title>
        <authorList>
            <person name="Sun Z."/>
            <person name="Harris H.M."/>
            <person name="McCann A."/>
            <person name="Guo C."/>
            <person name="Argimon S."/>
            <person name="Zhang W."/>
            <person name="Yang X."/>
            <person name="Jeffery I.B."/>
            <person name="Cooney J.C."/>
            <person name="Kagawa T.F."/>
            <person name="Liu W."/>
            <person name="Song Y."/>
            <person name="Salvetti E."/>
            <person name="Wrobel A."/>
            <person name="Rasinkangas P."/>
            <person name="Parkhill J."/>
            <person name="Rea M.C."/>
            <person name="O'Sullivan O."/>
            <person name="Ritari J."/>
            <person name="Douillard F.P."/>
            <person name="Paul Ross R."/>
            <person name="Yang R."/>
            <person name="Briner A.E."/>
            <person name="Felis G.E."/>
            <person name="de Vos W.M."/>
            <person name="Barrangou R."/>
            <person name="Klaenhammer T.R."/>
            <person name="Caufield P.W."/>
            <person name="Cui Y."/>
            <person name="Zhang H."/>
            <person name="O'Toole P.W."/>
        </authorList>
    </citation>
    <scope>NUCLEOTIDE SEQUENCE [LARGE SCALE GENOMIC DNA]</scope>
    <source>
        <strain evidence="4 5">DSM 20534</strain>
    </source>
</reference>
<feature type="transmembrane region" description="Helical" evidence="2">
    <location>
        <begin position="12"/>
        <end position="31"/>
    </location>
</feature>
<accession>A0A0R1GS71</accession>
<evidence type="ECO:0000256" key="1">
    <source>
        <dbReference type="ARBA" id="ARBA00006739"/>
    </source>
</evidence>
<evidence type="ECO:0000256" key="2">
    <source>
        <dbReference type="SAM" id="Phobius"/>
    </source>
</evidence>
<dbReference type="AlphaFoldDB" id="A0A0R1GS71"/>
<dbReference type="EMBL" id="AZCV01000009">
    <property type="protein sequence ID" value="KRK36907.1"/>
    <property type="molecule type" value="Genomic_DNA"/>
</dbReference>
<feature type="transmembrane region" description="Helical" evidence="2">
    <location>
        <begin position="165"/>
        <end position="182"/>
    </location>
</feature>
<feature type="domain" description="Glycosyltransferase 2-like" evidence="3">
    <location>
        <begin position="283"/>
        <end position="413"/>
    </location>
</feature>
<dbReference type="Pfam" id="PF00535">
    <property type="entry name" value="Glycos_transf_2"/>
    <property type="match status" value="1"/>
</dbReference>
<sequence length="663" mass="73937">MGRQTQNFSYFKQVPIVIFFALQPIALGLIAKNAGANSNLAIFYTSLAAIIGVLLFLKSIGSDFRLKLIKVVNWLVITSFTTLVYLDLTSAAAAADFLTPLVLASGITSIYLLQQQFNARQVLIFILTLVNVLLVGNPVASVLFVCDGLIAIGASFYRRRATGQINVQTTVILIIAFVGLRLDVTGLKLLQPELNDYVIILYYLVVLFAGVYWTKQLKIKTNGNYWLIAGTLTANLIIVQLSLQYAGILNPLNVVAAAFISWHLFLFEGVRVGDDVSGIPRVSVLMPTYNSANTIEASLDSLLMQDYSDFEVIVIDDGSTDATRSVVERYQANHPQMALTYVYQANADQLDALMNGLELVTGAVTYILHSDDLLYNERVLTGGVEALQHIGVAGVFPDFEVVDNHLARIKVNRVKPFVGGKSTIVKTGLQFGRNPYSDFAFWRTNIFRQQVASNYLANNMVAWYDFEQNVPLNMVNLNIIGFKYRIHEGNYLNSTDGSVNVLSGELRTLTHVLARHRIPAFKLQSLVFRAFNKFKLDSLIPVISFSGQTEPAEIVEQVIKLRVPEINHPYLRTILDFFRNRNNQKQAELVVPEDLRIFRGGEIRLFNRQLASGSLPDFYHQLMELLAAGTTTITVASASSATKITQLLEFFCVRDYVKVEVIK</sequence>
<evidence type="ECO:0000313" key="5">
    <source>
        <dbReference type="Proteomes" id="UP000050909"/>
    </source>
</evidence>
<dbReference type="PATRIC" id="fig|1423722.3.peg.1599"/>
<keyword evidence="5" id="KW-1185">Reference proteome</keyword>
<dbReference type="PANTHER" id="PTHR43685:SF11">
    <property type="entry name" value="GLYCOSYLTRANSFERASE TAGX-RELATED"/>
    <property type="match status" value="1"/>
</dbReference>
<organism evidence="4 5">
    <name type="scientific">Amylolactobacillus amylotrophicus DSM 20534</name>
    <dbReference type="NCBI Taxonomy" id="1423722"/>
    <lineage>
        <taxon>Bacteria</taxon>
        <taxon>Bacillati</taxon>
        <taxon>Bacillota</taxon>
        <taxon>Bacilli</taxon>
        <taxon>Lactobacillales</taxon>
        <taxon>Lactobacillaceae</taxon>
        <taxon>Amylolactobacillus</taxon>
    </lineage>
</organism>
<comment type="similarity">
    <text evidence="1">Belongs to the glycosyltransferase 2 family.</text>
</comment>
<keyword evidence="2" id="KW-0812">Transmembrane</keyword>
<feature type="transmembrane region" description="Helical" evidence="2">
    <location>
        <begin position="194"/>
        <end position="213"/>
    </location>
</feature>
<keyword evidence="4" id="KW-0808">Transferase</keyword>
<keyword evidence="2" id="KW-0472">Membrane</keyword>
<keyword evidence="2" id="KW-1133">Transmembrane helix</keyword>
<name>A0A0R1GS71_9LACO</name>
<feature type="transmembrane region" description="Helical" evidence="2">
    <location>
        <begin position="68"/>
        <end position="86"/>
    </location>
</feature>
<dbReference type="Gene3D" id="3.90.550.10">
    <property type="entry name" value="Spore Coat Polysaccharide Biosynthesis Protein SpsA, Chain A"/>
    <property type="match status" value="1"/>
</dbReference>
<feature type="transmembrane region" description="Helical" evidence="2">
    <location>
        <begin position="122"/>
        <end position="145"/>
    </location>
</feature>
<evidence type="ECO:0000313" key="4">
    <source>
        <dbReference type="EMBL" id="KRK36907.1"/>
    </source>
</evidence>
<dbReference type="Proteomes" id="UP000050909">
    <property type="component" value="Unassembled WGS sequence"/>
</dbReference>
<protein>
    <submittedName>
        <fullName evidence="4">Glycosyl transferase, group 2 family protein</fullName>
    </submittedName>
</protein>
<dbReference type="InterPro" id="IPR001173">
    <property type="entry name" value="Glyco_trans_2-like"/>
</dbReference>